<dbReference type="EMBL" id="CM010716">
    <property type="protein sequence ID" value="RZC48481.1"/>
    <property type="molecule type" value="Genomic_DNA"/>
</dbReference>
<protein>
    <submittedName>
        <fullName evidence="2">Uncharacterized protein</fullName>
    </submittedName>
</protein>
<accession>A0A4Y7IL72</accession>
<dbReference type="AlphaFoldDB" id="A0A4Y7IL72"/>
<evidence type="ECO:0000256" key="1">
    <source>
        <dbReference type="SAM" id="MobiDB-lite"/>
    </source>
</evidence>
<sequence length="103" mass="11132">MDMSLSAGVVAVDQAVAGNSIEKATGQPAESKWRLLQRDCSSLKGHLFLDDLETRSKHPSSVLFSINQEPRAADKSSPPVQPKFSSLPRVSTPETHGDRMGSQ</sequence>
<reference evidence="2 3" key="1">
    <citation type="journal article" date="2018" name="Science">
        <title>The opium poppy genome and morphinan production.</title>
        <authorList>
            <person name="Guo L."/>
            <person name="Winzer T."/>
            <person name="Yang X."/>
            <person name="Li Y."/>
            <person name="Ning Z."/>
            <person name="He Z."/>
            <person name="Teodor R."/>
            <person name="Lu Y."/>
            <person name="Bowser T.A."/>
            <person name="Graham I.A."/>
            <person name="Ye K."/>
        </authorList>
    </citation>
    <scope>NUCLEOTIDE SEQUENCE [LARGE SCALE GENOMIC DNA]</scope>
    <source>
        <strain evidence="3">cv. HN1</strain>
        <tissue evidence="2">Leaves</tissue>
    </source>
</reference>
<evidence type="ECO:0000313" key="2">
    <source>
        <dbReference type="EMBL" id="RZC48481.1"/>
    </source>
</evidence>
<dbReference type="Proteomes" id="UP000316621">
    <property type="component" value="Chromosome 2"/>
</dbReference>
<organism evidence="2 3">
    <name type="scientific">Papaver somniferum</name>
    <name type="common">Opium poppy</name>
    <dbReference type="NCBI Taxonomy" id="3469"/>
    <lineage>
        <taxon>Eukaryota</taxon>
        <taxon>Viridiplantae</taxon>
        <taxon>Streptophyta</taxon>
        <taxon>Embryophyta</taxon>
        <taxon>Tracheophyta</taxon>
        <taxon>Spermatophyta</taxon>
        <taxon>Magnoliopsida</taxon>
        <taxon>Ranunculales</taxon>
        <taxon>Papaveraceae</taxon>
        <taxon>Papaveroideae</taxon>
        <taxon>Papaver</taxon>
    </lineage>
</organism>
<dbReference type="Gramene" id="RZC48481">
    <property type="protein sequence ID" value="RZC48481"/>
    <property type="gene ID" value="C5167_016909"/>
</dbReference>
<feature type="region of interest" description="Disordered" evidence="1">
    <location>
        <begin position="61"/>
        <end position="103"/>
    </location>
</feature>
<evidence type="ECO:0000313" key="3">
    <source>
        <dbReference type="Proteomes" id="UP000316621"/>
    </source>
</evidence>
<gene>
    <name evidence="2" type="ORF">C5167_016909</name>
</gene>
<name>A0A4Y7IL72_PAPSO</name>
<proteinExistence type="predicted"/>
<keyword evidence="3" id="KW-1185">Reference proteome</keyword>